<name>A0ABQ8TRK6_PERAM</name>
<keyword evidence="2" id="KW-1185">Reference proteome</keyword>
<organism evidence="1 2">
    <name type="scientific">Periplaneta americana</name>
    <name type="common">American cockroach</name>
    <name type="synonym">Blatta americana</name>
    <dbReference type="NCBI Taxonomy" id="6978"/>
    <lineage>
        <taxon>Eukaryota</taxon>
        <taxon>Metazoa</taxon>
        <taxon>Ecdysozoa</taxon>
        <taxon>Arthropoda</taxon>
        <taxon>Hexapoda</taxon>
        <taxon>Insecta</taxon>
        <taxon>Pterygota</taxon>
        <taxon>Neoptera</taxon>
        <taxon>Polyneoptera</taxon>
        <taxon>Dictyoptera</taxon>
        <taxon>Blattodea</taxon>
        <taxon>Blattoidea</taxon>
        <taxon>Blattidae</taxon>
        <taxon>Blattinae</taxon>
        <taxon>Periplaneta</taxon>
    </lineage>
</organism>
<evidence type="ECO:0000313" key="1">
    <source>
        <dbReference type="EMBL" id="KAJ4448488.1"/>
    </source>
</evidence>
<sequence>MGESRNAYRVLVGRPEGKRSLGRPRRRWEDNIKMVLREVGYDDRDWINLAQDRDRWRAYVRAAMNLRVKIKGKGIPVTRHEGTWGGMEVEPHAFRDLGTRMRWCGRHHALTAFYPREGPANLGRIRKEGENIEAGTADSFSSPEKSQPKKKIVAAVDSFDEEVLRRLLYNFYATHKQRPTLQSLLPRMDISS</sequence>
<dbReference type="Proteomes" id="UP001148838">
    <property type="component" value="Unassembled WGS sequence"/>
</dbReference>
<reference evidence="1 2" key="1">
    <citation type="journal article" date="2022" name="Allergy">
        <title>Genome assembly and annotation of Periplaneta americana reveal a comprehensive cockroach allergen profile.</title>
        <authorList>
            <person name="Wang L."/>
            <person name="Xiong Q."/>
            <person name="Saelim N."/>
            <person name="Wang L."/>
            <person name="Nong W."/>
            <person name="Wan A.T."/>
            <person name="Shi M."/>
            <person name="Liu X."/>
            <person name="Cao Q."/>
            <person name="Hui J.H.L."/>
            <person name="Sookrung N."/>
            <person name="Leung T.F."/>
            <person name="Tungtrongchitr A."/>
            <person name="Tsui S.K.W."/>
        </authorList>
    </citation>
    <scope>NUCLEOTIDE SEQUENCE [LARGE SCALE GENOMIC DNA]</scope>
    <source>
        <strain evidence="1">PWHHKU_190912</strain>
    </source>
</reference>
<protein>
    <submittedName>
        <fullName evidence="1">Uncharacterized protein</fullName>
    </submittedName>
</protein>
<dbReference type="EMBL" id="JAJSOF020000005">
    <property type="protein sequence ID" value="KAJ4448488.1"/>
    <property type="molecule type" value="Genomic_DNA"/>
</dbReference>
<proteinExistence type="predicted"/>
<evidence type="ECO:0000313" key="2">
    <source>
        <dbReference type="Proteomes" id="UP001148838"/>
    </source>
</evidence>
<comment type="caution">
    <text evidence="1">The sequence shown here is derived from an EMBL/GenBank/DDBJ whole genome shotgun (WGS) entry which is preliminary data.</text>
</comment>
<accession>A0ABQ8TRK6</accession>
<gene>
    <name evidence="1" type="ORF">ANN_10504</name>
</gene>